<dbReference type="AlphaFoldDB" id="A0A1Q8S1S7"/>
<dbReference type="Proteomes" id="UP000186583">
    <property type="component" value="Unassembled WGS sequence"/>
</dbReference>
<comment type="caution">
    <text evidence="2">The sequence shown here is derived from an EMBL/GenBank/DDBJ whole genome shotgun (WGS) entry which is preliminary data.</text>
</comment>
<dbReference type="SUPFAM" id="SSF48371">
    <property type="entry name" value="ARM repeat"/>
    <property type="match status" value="1"/>
</dbReference>
<sequence length="408" mass="46630">MSFLFGRARTRPAVDLPKQARDQVTKLEGPNGSTKVVLHNAAEELAKVLNQMKFILQGTQGTGSFHPFLPSSTPKCWHSVIVANADSEADSSPEQIYQLVTGLIEEDLLYLLAVNLWRLPFESRKDTQVIFSYVFRFRPSTASPKSDPLALSYVVNNRPQVLLELCRGYEHKESATPAGSVLREVLKSEAAAAIILYDDNEESGSSNKGINLIDRDRRQSGNGVFWRFFDWVDKSSFEVAADAFTTFRELLTKHKELVPKYLSVNFDLFFDKYNNILVQSNSYVTKRQSIKLLGEILLDRSNYSVMTAYVDRGEHLKICMNLLRDDRKMVQYEGFHVFKVFVANPHKSIAVQKILLMNREKLLTFLSHFLEDRTDDEQFIDEREFLIKQIRNMPPTPVPPQRHGMGGN</sequence>
<keyword evidence="3" id="KW-1185">Reference proteome</keyword>
<dbReference type="GO" id="GO:0005737">
    <property type="term" value="C:cytoplasm"/>
    <property type="evidence" value="ECO:0007669"/>
    <property type="project" value="UniProtKB-ARBA"/>
</dbReference>
<dbReference type="STRING" id="708187.A0A1Q8S1S7"/>
<dbReference type="InterPro" id="IPR011989">
    <property type="entry name" value="ARM-like"/>
</dbReference>
<dbReference type="Pfam" id="PF08569">
    <property type="entry name" value="Mo25"/>
    <property type="match status" value="1"/>
</dbReference>
<evidence type="ECO:0000313" key="2">
    <source>
        <dbReference type="EMBL" id="OLN95384.1"/>
    </source>
</evidence>
<dbReference type="PANTHER" id="PTHR10182:SF3">
    <property type="entry name" value="PROTEIN MO25"/>
    <property type="match status" value="1"/>
</dbReference>
<evidence type="ECO:0000313" key="3">
    <source>
        <dbReference type="Proteomes" id="UP000186583"/>
    </source>
</evidence>
<dbReference type="EMBL" id="MPGH01000037">
    <property type="protein sequence ID" value="OLN95384.1"/>
    <property type="molecule type" value="Genomic_DNA"/>
</dbReference>
<gene>
    <name evidence="2" type="ORF">CCHL11_04810</name>
</gene>
<protein>
    <submittedName>
        <fullName evidence="2">Conidiophore development protein hymA</fullName>
    </submittedName>
</protein>
<dbReference type="InterPro" id="IPR016024">
    <property type="entry name" value="ARM-type_fold"/>
</dbReference>
<comment type="similarity">
    <text evidence="1">Belongs to the Mo25 family.</text>
</comment>
<reference evidence="2 3" key="1">
    <citation type="submission" date="2016-11" db="EMBL/GenBank/DDBJ databases">
        <title>Draft Genome Assembly of Colletotrichum chlorophyti a pathogen of herbaceous plants.</title>
        <authorList>
            <person name="Gan P."/>
            <person name="Narusaka M."/>
            <person name="Tsushima A."/>
            <person name="Narusaka Y."/>
            <person name="Takano Y."/>
            <person name="Shirasu K."/>
        </authorList>
    </citation>
    <scope>NUCLEOTIDE SEQUENCE [LARGE SCALE GENOMIC DNA]</scope>
    <source>
        <strain evidence="2 3">NTL11</strain>
    </source>
</reference>
<name>A0A1Q8S1S7_9PEZI</name>
<evidence type="ECO:0000256" key="1">
    <source>
        <dbReference type="ARBA" id="ARBA00011012"/>
    </source>
</evidence>
<accession>A0A1Q8S1S7</accession>
<dbReference type="Gene3D" id="1.25.10.10">
    <property type="entry name" value="Leucine-rich Repeat Variant"/>
    <property type="match status" value="1"/>
</dbReference>
<dbReference type="OrthoDB" id="609103at2759"/>
<organism evidence="2 3">
    <name type="scientific">Colletotrichum chlorophyti</name>
    <dbReference type="NCBI Taxonomy" id="708187"/>
    <lineage>
        <taxon>Eukaryota</taxon>
        <taxon>Fungi</taxon>
        <taxon>Dikarya</taxon>
        <taxon>Ascomycota</taxon>
        <taxon>Pezizomycotina</taxon>
        <taxon>Sordariomycetes</taxon>
        <taxon>Hypocreomycetidae</taxon>
        <taxon>Glomerellales</taxon>
        <taxon>Glomerellaceae</taxon>
        <taxon>Colletotrichum</taxon>
    </lineage>
</organism>
<dbReference type="GO" id="GO:0043539">
    <property type="term" value="F:protein serine/threonine kinase activator activity"/>
    <property type="evidence" value="ECO:0007669"/>
    <property type="project" value="TreeGrafter"/>
</dbReference>
<dbReference type="GO" id="GO:0035556">
    <property type="term" value="P:intracellular signal transduction"/>
    <property type="evidence" value="ECO:0007669"/>
    <property type="project" value="TreeGrafter"/>
</dbReference>
<proteinExistence type="inferred from homology"/>
<dbReference type="FunFam" id="1.25.10.10:FF:000257">
    <property type="entry name" value="Conidiophore development protein hymA"/>
    <property type="match status" value="1"/>
</dbReference>
<dbReference type="InterPro" id="IPR013878">
    <property type="entry name" value="Mo25"/>
</dbReference>
<dbReference type="PANTHER" id="PTHR10182">
    <property type="entry name" value="CALCIUM-BINDING PROTEIN 39-RELATED"/>
    <property type="match status" value="1"/>
</dbReference>